<dbReference type="EMBL" id="CABIJS010000444">
    <property type="protein sequence ID" value="VUZ51573.1"/>
    <property type="molecule type" value="Genomic_DNA"/>
</dbReference>
<dbReference type="Proteomes" id="UP000321570">
    <property type="component" value="Unassembled WGS sequence"/>
</dbReference>
<reference evidence="1 2" key="1">
    <citation type="submission" date="2019-07" db="EMBL/GenBank/DDBJ databases">
        <authorList>
            <person name="Jastrzebski P J."/>
            <person name="Paukszto L."/>
            <person name="Jastrzebski P J."/>
        </authorList>
    </citation>
    <scope>NUCLEOTIDE SEQUENCE [LARGE SCALE GENOMIC DNA]</scope>
    <source>
        <strain evidence="1 2">WMS-il1</strain>
    </source>
</reference>
<evidence type="ECO:0000313" key="2">
    <source>
        <dbReference type="Proteomes" id="UP000321570"/>
    </source>
</evidence>
<evidence type="ECO:0000313" key="1">
    <source>
        <dbReference type="EMBL" id="VUZ51573.1"/>
    </source>
</evidence>
<keyword evidence="2" id="KW-1185">Reference proteome</keyword>
<gene>
    <name evidence="1" type="ORF">WMSIL1_LOCUS10153</name>
</gene>
<name>A0A564YXW6_HYMDI</name>
<accession>A0A564YXW6</accession>
<dbReference type="AlphaFoldDB" id="A0A564YXW6"/>
<proteinExistence type="predicted"/>
<organism evidence="1 2">
    <name type="scientific">Hymenolepis diminuta</name>
    <name type="common">Rat tapeworm</name>
    <dbReference type="NCBI Taxonomy" id="6216"/>
    <lineage>
        <taxon>Eukaryota</taxon>
        <taxon>Metazoa</taxon>
        <taxon>Spiralia</taxon>
        <taxon>Lophotrochozoa</taxon>
        <taxon>Platyhelminthes</taxon>
        <taxon>Cestoda</taxon>
        <taxon>Eucestoda</taxon>
        <taxon>Cyclophyllidea</taxon>
        <taxon>Hymenolepididae</taxon>
        <taxon>Hymenolepis</taxon>
    </lineage>
</organism>
<evidence type="ECO:0008006" key="3">
    <source>
        <dbReference type="Google" id="ProtNLM"/>
    </source>
</evidence>
<protein>
    <recommendedName>
        <fullName evidence="3">Peptidase A2 domain-containing protein</fullName>
    </recommendedName>
</protein>
<sequence length="214" mass="24105">MTEQNHDITLRESGDECRGMDTVLNDTVMIQQNASEHGYVRRIVQLCRKRNKQEYLSNKKPPSLCCLCGEMRYCRDCRYGDRICNACGEGEGSIEAECRGNTKVQPMKTEVLTGDSVSVTLMTNDEEVKVQLDAASDTTLISRKTWRALDCQVPKLTNNVSRKASGDALKLEVNYCKMSRDKLTWLGLSGSRVVGRIEVTEADHSPLSRKIIRH</sequence>